<feature type="transmembrane region" description="Helical" evidence="6">
    <location>
        <begin position="258"/>
        <end position="278"/>
    </location>
</feature>
<feature type="transmembrane region" description="Helical" evidence="6">
    <location>
        <begin position="97"/>
        <end position="115"/>
    </location>
</feature>
<dbReference type="EMBL" id="JAFCJH010000006">
    <property type="protein sequence ID" value="MBR0795334.1"/>
    <property type="molecule type" value="Genomic_DNA"/>
</dbReference>
<keyword evidence="4 6" id="KW-1133">Transmembrane helix</keyword>
<evidence type="ECO:0000256" key="2">
    <source>
        <dbReference type="ARBA" id="ARBA00022475"/>
    </source>
</evidence>
<dbReference type="RefSeq" id="WP_212492250.1">
    <property type="nucleotide sequence ID" value="NZ_JAFCJH010000006.1"/>
</dbReference>
<reference evidence="8" key="1">
    <citation type="journal article" date="2021" name="ISME J.">
        <title>Evolutionary origin and ecological implication of a unique nif island in free-living Bradyrhizobium lineages.</title>
        <authorList>
            <person name="Tao J."/>
        </authorList>
    </citation>
    <scope>NUCLEOTIDE SEQUENCE [LARGE SCALE GENOMIC DNA]</scope>
    <source>
        <strain evidence="8">SZCCT0434</strain>
    </source>
</reference>
<accession>A0ABS5FEW5</accession>
<feature type="transmembrane region" description="Helical" evidence="6">
    <location>
        <begin position="153"/>
        <end position="171"/>
    </location>
</feature>
<feature type="transmembrane region" description="Helical" evidence="6">
    <location>
        <begin position="121"/>
        <end position="141"/>
    </location>
</feature>
<comment type="caution">
    <text evidence="7">The sequence shown here is derived from an EMBL/GenBank/DDBJ whole genome shotgun (WGS) entry which is preliminary data.</text>
</comment>
<name>A0ABS5FEW5_9BRAD</name>
<proteinExistence type="predicted"/>
<feature type="transmembrane region" description="Helical" evidence="6">
    <location>
        <begin position="332"/>
        <end position="355"/>
    </location>
</feature>
<dbReference type="InterPro" id="IPR001851">
    <property type="entry name" value="ABC_transp_permease"/>
</dbReference>
<keyword evidence="3 6" id="KW-0812">Transmembrane</keyword>
<evidence type="ECO:0000256" key="4">
    <source>
        <dbReference type="ARBA" id="ARBA00022989"/>
    </source>
</evidence>
<feature type="transmembrane region" description="Helical" evidence="6">
    <location>
        <begin position="63"/>
        <end position="85"/>
    </location>
</feature>
<keyword evidence="5 6" id="KW-0472">Membrane</keyword>
<evidence type="ECO:0000313" key="7">
    <source>
        <dbReference type="EMBL" id="MBR0795334.1"/>
    </source>
</evidence>
<sequence length="362" mass="37076">MKIPKFAEVARGARFDVRPLQVMVPVISIVIALGIGVLIIASTGASVLGAIDAFWDGMAGSDFNIGASLNRAISLALVGLGFIFAGRANLTNVGGEGQIAMGGMFATAAALHGAGDLPLGLAFVVPLIVGTAAGALWGGLAGFLKAARGTNEVISTLLLSFIALPLVYWSVESFHLLRKPISDLSSLPESPEIPDTTKLPLLFPDNGSPLHIGLLIAAVAVVAVWLVLKHSPLGVRLRAVGLNATASRRAGMRTSLHVVLAMTVSGGFGGLAGAIMILGQQFYLTSDFSSGYGFDGLVVGLLSRGSAAGVVIGALLFGFLRSGSINMEISANVPSAVVLICQGLIVIIIAGSTILTNRKASR</sequence>
<protein>
    <submittedName>
        <fullName evidence="7">ABC transporter permease</fullName>
    </submittedName>
</protein>
<feature type="transmembrane region" description="Helical" evidence="6">
    <location>
        <begin position="210"/>
        <end position="228"/>
    </location>
</feature>
<evidence type="ECO:0000256" key="1">
    <source>
        <dbReference type="ARBA" id="ARBA00004651"/>
    </source>
</evidence>
<evidence type="ECO:0000256" key="5">
    <source>
        <dbReference type="ARBA" id="ARBA00023136"/>
    </source>
</evidence>
<evidence type="ECO:0000313" key="8">
    <source>
        <dbReference type="Proteomes" id="UP001315278"/>
    </source>
</evidence>
<dbReference type="Proteomes" id="UP001315278">
    <property type="component" value="Unassembled WGS sequence"/>
</dbReference>
<gene>
    <name evidence="7" type="ORF">JQ615_08035</name>
</gene>
<feature type="transmembrane region" description="Helical" evidence="6">
    <location>
        <begin position="298"/>
        <end position="320"/>
    </location>
</feature>
<evidence type="ECO:0000256" key="6">
    <source>
        <dbReference type="SAM" id="Phobius"/>
    </source>
</evidence>
<feature type="transmembrane region" description="Helical" evidence="6">
    <location>
        <begin position="20"/>
        <end position="51"/>
    </location>
</feature>
<organism evidence="7 8">
    <name type="scientific">Bradyrhizobium jicamae</name>
    <dbReference type="NCBI Taxonomy" id="280332"/>
    <lineage>
        <taxon>Bacteria</taxon>
        <taxon>Pseudomonadati</taxon>
        <taxon>Pseudomonadota</taxon>
        <taxon>Alphaproteobacteria</taxon>
        <taxon>Hyphomicrobiales</taxon>
        <taxon>Nitrobacteraceae</taxon>
        <taxon>Bradyrhizobium</taxon>
    </lineage>
</organism>
<dbReference type="Pfam" id="PF02653">
    <property type="entry name" value="BPD_transp_2"/>
    <property type="match status" value="1"/>
</dbReference>
<keyword evidence="2" id="KW-1003">Cell membrane</keyword>
<keyword evidence="8" id="KW-1185">Reference proteome</keyword>
<evidence type="ECO:0000256" key="3">
    <source>
        <dbReference type="ARBA" id="ARBA00022692"/>
    </source>
</evidence>
<dbReference type="PANTHER" id="PTHR47089:SF1">
    <property type="entry name" value="GUANOSINE ABC TRANSPORTER PERMEASE PROTEIN NUPP"/>
    <property type="match status" value="1"/>
</dbReference>
<comment type="subcellular location">
    <subcellularLocation>
        <location evidence="1">Cell membrane</location>
        <topology evidence="1">Multi-pass membrane protein</topology>
    </subcellularLocation>
</comment>
<dbReference type="PANTHER" id="PTHR47089">
    <property type="entry name" value="ABC TRANSPORTER, PERMEASE PROTEIN"/>
    <property type="match status" value="1"/>
</dbReference>
<dbReference type="CDD" id="cd06580">
    <property type="entry name" value="TM_PBP1_transp_TpRbsC_like"/>
    <property type="match status" value="1"/>
</dbReference>